<evidence type="ECO:0000313" key="2">
    <source>
        <dbReference type="EMBL" id="UYQ94554.1"/>
    </source>
</evidence>
<evidence type="ECO:0000256" key="1">
    <source>
        <dbReference type="ARBA" id="ARBA00006479"/>
    </source>
</evidence>
<dbReference type="InterPro" id="IPR000600">
    <property type="entry name" value="ROK"/>
</dbReference>
<gene>
    <name evidence="2" type="ORF">MKQ68_05545</name>
</gene>
<dbReference type="SUPFAM" id="SSF53067">
    <property type="entry name" value="Actin-like ATPase domain"/>
    <property type="match status" value="1"/>
</dbReference>
<name>A0ABY6J8R7_9BACT</name>
<dbReference type="PANTHER" id="PTHR18964">
    <property type="entry name" value="ROK (REPRESSOR, ORF, KINASE) FAMILY"/>
    <property type="match status" value="1"/>
</dbReference>
<comment type="similarity">
    <text evidence="1">Belongs to the ROK (NagC/XylR) family.</text>
</comment>
<dbReference type="PANTHER" id="PTHR18964:SF149">
    <property type="entry name" value="BIFUNCTIONAL UDP-N-ACETYLGLUCOSAMINE 2-EPIMERASE_N-ACETYLMANNOSAMINE KINASE"/>
    <property type="match status" value="1"/>
</dbReference>
<dbReference type="Proteomes" id="UP001162741">
    <property type="component" value="Chromosome"/>
</dbReference>
<sequence>MNQSPLAGNILTVDIGGSHIKAAIIDPHGAFVQPYEAVKTPKNPDPARVIDIIRELVKNFPPYAMVSVGFPGFVDKGLVITAPNLGTDKWYGMHLQQRLEELLARPVQVRNDADLLGLGLITGKGLEMVITLGTGFGTALFSNGNLLPHLEIGQHPISSKHTYDTYVGARALEKEGAEKWNKRMKKVISVLQTVFNYDHLYISGGSAEKINFSLDGNITLVSAKDGLKGGVKLWMSAEKEAVLQEL</sequence>
<reference evidence="2" key="1">
    <citation type="submission" date="2022-10" db="EMBL/GenBank/DDBJ databases">
        <title>Chitinophaga sp. nov., isolated from soil.</title>
        <authorList>
            <person name="Jeon C.O."/>
        </authorList>
    </citation>
    <scope>NUCLEOTIDE SEQUENCE</scope>
    <source>
        <strain evidence="2">R8</strain>
    </source>
</reference>
<protein>
    <submittedName>
        <fullName evidence="2">ROK family protein</fullName>
    </submittedName>
</protein>
<accession>A0ABY6J8R7</accession>
<evidence type="ECO:0000313" key="3">
    <source>
        <dbReference type="Proteomes" id="UP001162741"/>
    </source>
</evidence>
<dbReference type="Gene3D" id="3.30.420.40">
    <property type="match status" value="2"/>
</dbReference>
<organism evidence="2 3">
    <name type="scientific">Chitinophaga horti</name>
    <dbReference type="NCBI Taxonomy" id="2920382"/>
    <lineage>
        <taxon>Bacteria</taxon>
        <taxon>Pseudomonadati</taxon>
        <taxon>Bacteroidota</taxon>
        <taxon>Chitinophagia</taxon>
        <taxon>Chitinophagales</taxon>
        <taxon>Chitinophagaceae</taxon>
        <taxon>Chitinophaga</taxon>
    </lineage>
</organism>
<dbReference type="EMBL" id="CP107006">
    <property type="protein sequence ID" value="UYQ94554.1"/>
    <property type="molecule type" value="Genomic_DNA"/>
</dbReference>
<dbReference type="InterPro" id="IPR043129">
    <property type="entry name" value="ATPase_NBD"/>
</dbReference>
<dbReference type="RefSeq" id="WP_264282427.1">
    <property type="nucleotide sequence ID" value="NZ_CP107006.1"/>
</dbReference>
<proteinExistence type="inferred from homology"/>
<dbReference type="Pfam" id="PF00480">
    <property type="entry name" value="ROK"/>
    <property type="match status" value="1"/>
</dbReference>
<keyword evidence="3" id="KW-1185">Reference proteome</keyword>